<organism evidence="5">
    <name type="scientific">Micromonas pusilla</name>
    <name type="common">Picoplanktonic green alga</name>
    <name type="synonym">Chromulina pusilla</name>
    <dbReference type="NCBI Taxonomy" id="38833"/>
    <lineage>
        <taxon>Eukaryota</taxon>
        <taxon>Viridiplantae</taxon>
        <taxon>Chlorophyta</taxon>
        <taxon>Mamiellophyceae</taxon>
        <taxon>Mamiellales</taxon>
        <taxon>Mamiellaceae</taxon>
        <taxon>Micromonas</taxon>
    </lineage>
</organism>
<protein>
    <recommendedName>
        <fullName evidence="6">GRIP domain-containing protein</fullName>
    </recommendedName>
</protein>
<gene>
    <name evidence="5" type="ORF">MCOM1403_LOCUS8333</name>
</gene>
<comment type="subcellular location">
    <subcellularLocation>
        <location evidence="1">Golgi apparatus</location>
    </subcellularLocation>
</comment>
<evidence type="ECO:0000256" key="1">
    <source>
        <dbReference type="ARBA" id="ARBA00004555"/>
    </source>
</evidence>
<keyword evidence="3" id="KW-0175">Coiled coil</keyword>
<evidence type="ECO:0000313" key="5">
    <source>
        <dbReference type="EMBL" id="CAD8520907.1"/>
    </source>
</evidence>
<dbReference type="PANTHER" id="PTHR18921">
    <property type="entry name" value="MYOSIN HEAVY CHAIN - RELATED"/>
    <property type="match status" value="1"/>
</dbReference>
<evidence type="ECO:0000256" key="3">
    <source>
        <dbReference type="ARBA" id="ARBA00023054"/>
    </source>
</evidence>
<evidence type="ECO:0008006" key="6">
    <source>
        <dbReference type="Google" id="ProtNLM"/>
    </source>
</evidence>
<dbReference type="GO" id="GO:0006888">
    <property type="term" value="P:endoplasmic reticulum to Golgi vesicle-mediated transport"/>
    <property type="evidence" value="ECO:0007669"/>
    <property type="project" value="TreeGrafter"/>
</dbReference>
<dbReference type="GO" id="GO:0005794">
    <property type="term" value="C:Golgi apparatus"/>
    <property type="evidence" value="ECO:0007669"/>
    <property type="project" value="UniProtKB-SubCell"/>
</dbReference>
<proteinExistence type="predicted"/>
<evidence type="ECO:0000256" key="2">
    <source>
        <dbReference type="ARBA" id="ARBA00023034"/>
    </source>
</evidence>
<dbReference type="EMBL" id="HBEQ01010358">
    <property type="protein sequence ID" value="CAD8520907.1"/>
    <property type="molecule type" value="Transcribed_RNA"/>
</dbReference>
<dbReference type="PANTHER" id="PTHR18921:SF2">
    <property type="entry name" value="THYROID RECEPTOR-INTERACTING PROTEIN 11"/>
    <property type="match status" value="1"/>
</dbReference>
<dbReference type="AlphaFoldDB" id="A0A7S0NL67"/>
<feature type="region of interest" description="Disordered" evidence="4">
    <location>
        <begin position="81"/>
        <end position="102"/>
    </location>
</feature>
<evidence type="ECO:0000256" key="4">
    <source>
        <dbReference type="SAM" id="MobiDB-lite"/>
    </source>
</evidence>
<reference evidence="5" key="1">
    <citation type="submission" date="2021-01" db="EMBL/GenBank/DDBJ databases">
        <authorList>
            <person name="Corre E."/>
            <person name="Pelletier E."/>
            <person name="Niang G."/>
            <person name="Scheremetjew M."/>
            <person name="Finn R."/>
            <person name="Kale V."/>
            <person name="Holt S."/>
            <person name="Cochrane G."/>
            <person name="Meng A."/>
            <person name="Brown T."/>
            <person name="Cohen L."/>
        </authorList>
    </citation>
    <scope>NUCLEOTIDE SEQUENCE</scope>
    <source>
        <strain evidence="5">CCMP1723</strain>
    </source>
</reference>
<keyword evidence="2" id="KW-0333">Golgi apparatus</keyword>
<dbReference type="GO" id="GO:0031267">
    <property type="term" value="F:small GTPase binding"/>
    <property type="evidence" value="ECO:0007669"/>
    <property type="project" value="TreeGrafter"/>
</dbReference>
<name>A0A7S0NL67_MICPS</name>
<accession>A0A7S0NL67</accession>
<sequence>MEREQRKAAAMMEAMVEADGAASAAHDAATIGALREELRAVRAAAGDVEATWAGRLEEAAEEEEELRRRLIRAEERATAAEAEAAAARAGEDDNGAEAEELRDKLARERARAREEIEARDAEIEKNQKELVRLRHHLLELEEEDDAKAEEAELNAEALVREREEEHAATVNDLTARLAAAERELEVTRRAVDAKDRELANLQVAMDIFNTDEEARGRLSLEAQALREKNAHLAAELVVAKEQVTAANARASGAECDARAEKERADAAAAETQRAIGEAGKARQALQQSMQQAKHLMDSSTELLDKRIVSKLLLTYFEREQSPDVLELMARMLNMSEDEKSKMGLGEPAAAKPGLIRSVATAPVRVAFGALGFAGTVAKTALQTPVHVARALTPEEERQTVADQWVEFLLSQMDAADEDEIAGKKFKVQPIAAPATPGP</sequence>
<dbReference type="GO" id="GO:0007030">
    <property type="term" value="P:Golgi organization"/>
    <property type="evidence" value="ECO:0007669"/>
    <property type="project" value="TreeGrafter"/>
</dbReference>